<dbReference type="PANTHER" id="PTHR24114:SF2">
    <property type="entry name" value="F-BOX DOMAIN-CONTAINING PROTEIN-RELATED"/>
    <property type="match status" value="1"/>
</dbReference>
<dbReference type="AlphaFoldDB" id="A0A7S4FCG6"/>
<dbReference type="InterPro" id="IPR052394">
    <property type="entry name" value="LRR-containing"/>
</dbReference>
<protein>
    <submittedName>
        <fullName evidence="1">Uncharacterized protein</fullName>
    </submittedName>
</protein>
<reference evidence="1" key="1">
    <citation type="submission" date="2021-01" db="EMBL/GenBank/DDBJ databases">
        <authorList>
            <person name="Corre E."/>
            <person name="Pelletier E."/>
            <person name="Niang G."/>
            <person name="Scheremetjew M."/>
            <person name="Finn R."/>
            <person name="Kale V."/>
            <person name="Holt S."/>
            <person name="Cochrane G."/>
            <person name="Meng A."/>
            <person name="Brown T."/>
            <person name="Cohen L."/>
        </authorList>
    </citation>
    <scope>NUCLEOTIDE SEQUENCE</scope>
    <source>
        <strain evidence="1">CCMP645</strain>
    </source>
</reference>
<gene>
    <name evidence="1" type="ORF">PCAR00345_LOCUS40135</name>
</gene>
<dbReference type="SMART" id="SM00368">
    <property type="entry name" value="LRR_RI"/>
    <property type="match status" value="2"/>
</dbReference>
<sequence length="268" mass="29175">MSKRKTPTADTRLFIGKQRLDDSHTDFDVAVEGSDQLDLSELLPEGLMGEQQINDESNASESGDQQDVDLFAQNDDLLNQCFPAHELPPNPVSIEPPAAEARLPLNMDTLQTATELDLSTLTLNAAQAHRIAPFLPANQALTLIKFEGHELQVSELRDEEELEWDSEEITDVEAIIIAEYLKGSSSMKRLDLARNNIADDGAVALAVALSSNGVLEYLNLESNTVAERGGAALIQAVQANSTLQYLNLAYNAIPSACQQVLSTPYVTI</sequence>
<proteinExistence type="predicted"/>
<dbReference type="EMBL" id="HBIZ01065327">
    <property type="protein sequence ID" value="CAE0787427.1"/>
    <property type="molecule type" value="Transcribed_RNA"/>
</dbReference>
<evidence type="ECO:0000313" key="1">
    <source>
        <dbReference type="EMBL" id="CAE0787427.1"/>
    </source>
</evidence>
<dbReference type="Gene3D" id="3.80.10.10">
    <property type="entry name" value="Ribonuclease Inhibitor"/>
    <property type="match status" value="1"/>
</dbReference>
<dbReference type="InterPro" id="IPR001611">
    <property type="entry name" value="Leu-rich_rpt"/>
</dbReference>
<dbReference type="Pfam" id="PF13516">
    <property type="entry name" value="LRR_6"/>
    <property type="match status" value="2"/>
</dbReference>
<dbReference type="PANTHER" id="PTHR24114">
    <property type="entry name" value="LEUCINE RICH REPEAT FAMILY PROTEIN"/>
    <property type="match status" value="1"/>
</dbReference>
<dbReference type="SUPFAM" id="SSF52047">
    <property type="entry name" value="RNI-like"/>
    <property type="match status" value="1"/>
</dbReference>
<accession>A0A7S4FCG6</accession>
<dbReference type="InterPro" id="IPR032675">
    <property type="entry name" value="LRR_dom_sf"/>
</dbReference>
<organism evidence="1">
    <name type="scientific">Chrysotila carterae</name>
    <name type="common">Marine alga</name>
    <name type="synonym">Syracosphaera carterae</name>
    <dbReference type="NCBI Taxonomy" id="13221"/>
    <lineage>
        <taxon>Eukaryota</taxon>
        <taxon>Haptista</taxon>
        <taxon>Haptophyta</taxon>
        <taxon>Prymnesiophyceae</taxon>
        <taxon>Isochrysidales</taxon>
        <taxon>Isochrysidaceae</taxon>
        <taxon>Chrysotila</taxon>
    </lineage>
</organism>
<name>A0A7S4FCG6_CHRCT</name>